<feature type="binding site" evidence="10">
    <location>
        <position position="246"/>
    </location>
    <ligand>
        <name>Fe cation</name>
        <dbReference type="ChEBI" id="CHEBI:24875"/>
        <label>2</label>
    </ligand>
</feature>
<feature type="binding site" evidence="10">
    <location>
        <position position="245"/>
    </location>
    <ligand>
        <name>Fe cation</name>
        <dbReference type="ChEBI" id="CHEBI:24875"/>
        <label>2</label>
    </ligand>
</feature>
<evidence type="ECO:0000256" key="7">
    <source>
        <dbReference type="ARBA" id="ARBA00023033"/>
    </source>
</evidence>
<dbReference type="PANTHER" id="PTHR12697:SF5">
    <property type="entry name" value="DEOXYHYPUSINE HYDROXYLASE"/>
    <property type="match status" value="1"/>
</dbReference>
<dbReference type="PROSITE" id="PS50077">
    <property type="entry name" value="HEAT_REPEAT"/>
    <property type="match status" value="2"/>
</dbReference>
<evidence type="ECO:0000313" key="12">
    <source>
        <dbReference type="EMBL" id="SOQ44287.1"/>
    </source>
</evidence>
<proteinExistence type="inferred from homology"/>
<keyword evidence="7 10" id="KW-0503">Monooxygenase</keyword>
<dbReference type="GO" id="GO:0046872">
    <property type="term" value="F:metal ion binding"/>
    <property type="evidence" value="ECO:0007669"/>
    <property type="project" value="UniProtKB-KW"/>
</dbReference>
<feature type="repeat" description="HEAT" evidence="11">
    <location>
        <begin position="226"/>
        <end position="266"/>
    </location>
</feature>
<evidence type="ECO:0000256" key="10">
    <source>
        <dbReference type="HAMAP-Rule" id="MF_03101"/>
    </source>
</evidence>
<dbReference type="GO" id="GO:0019135">
    <property type="term" value="F:deoxyhypusine monooxygenase activity"/>
    <property type="evidence" value="ECO:0007669"/>
    <property type="project" value="UniProtKB-UniRule"/>
</dbReference>
<comment type="similarity">
    <text evidence="10">Belongs to the deoxyhypusine hydroxylase family.</text>
</comment>
<name>A0A2H1VTY0_SPOFR</name>
<evidence type="ECO:0000256" key="2">
    <source>
        <dbReference type="ARBA" id="ARBA00005041"/>
    </source>
</evidence>
<keyword evidence="6 10" id="KW-0408">Iron</keyword>
<evidence type="ECO:0000256" key="11">
    <source>
        <dbReference type="PROSITE-ProRule" id="PRU00103"/>
    </source>
</evidence>
<dbReference type="InterPro" id="IPR016024">
    <property type="entry name" value="ARM-type_fold"/>
</dbReference>
<dbReference type="PANTHER" id="PTHR12697">
    <property type="entry name" value="PBS LYASE HEAT-LIKE PROTEIN"/>
    <property type="match status" value="1"/>
</dbReference>
<organism evidence="12">
    <name type="scientific">Spodoptera frugiperda</name>
    <name type="common">Fall armyworm</name>
    <dbReference type="NCBI Taxonomy" id="7108"/>
    <lineage>
        <taxon>Eukaryota</taxon>
        <taxon>Metazoa</taxon>
        <taxon>Ecdysozoa</taxon>
        <taxon>Arthropoda</taxon>
        <taxon>Hexapoda</taxon>
        <taxon>Insecta</taxon>
        <taxon>Pterygota</taxon>
        <taxon>Neoptera</taxon>
        <taxon>Endopterygota</taxon>
        <taxon>Lepidoptera</taxon>
        <taxon>Glossata</taxon>
        <taxon>Ditrysia</taxon>
        <taxon>Noctuoidea</taxon>
        <taxon>Noctuidae</taxon>
        <taxon>Amphipyrinae</taxon>
        <taxon>Spodoptera</taxon>
    </lineage>
</organism>
<evidence type="ECO:0000256" key="4">
    <source>
        <dbReference type="ARBA" id="ARBA00022737"/>
    </source>
</evidence>
<feature type="binding site" evidence="10">
    <location>
        <position position="59"/>
    </location>
    <ligand>
        <name>Fe cation</name>
        <dbReference type="ChEBI" id="CHEBI:24875"/>
        <label>1</label>
    </ligand>
</feature>
<evidence type="ECO:0000256" key="9">
    <source>
        <dbReference type="ARBA" id="ARBA00045876"/>
    </source>
</evidence>
<accession>A0A2H1VTY0</accession>
<dbReference type="UniPathway" id="UPA00354"/>
<evidence type="ECO:0000256" key="8">
    <source>
        <dbReference type="ARBA" id="ARBA00023256"/>
    </source>
</evidence>
<dbReference type="InterPro" id="IPR021133">
    <property type="entry name" value="HEAT_type_2"/>
</dbReference>
<comment type="cofactor">
    <cofactor evidence="10">
        <name>Fe(2+)</name>
        <dbReference type="ChEBI" id="CHEBI:29033"/>
    </cofactor>
    <text evidence="10">Binds 2 Fe(2+) ions per subunit.</text>
</comment>
<comment type="function">
    <text evidence="9">Catalyzes the hydroxylation of the N(6)-(4-aminobutyl)-L-lysine intermediate produced by deoxyhypusine synthase/DHPS on a critical lysine of the eukaryotic translation initiation factor 5A/eIF-5A. This is the second step of the post-translational modification of that lysine into an unusual amino acid residue named hypusine. Hypusination is unique to mature eIF-5A factor and is essential for its function.</text>
</comment>
<dbReference type="InterPro" id="IPR027517">
    <property type="entry name" value="Deoxyhypusine_hydroxylase"/>
</dbReference>
<dbReference type="EMBL" id="ODYU01004428">
    <property type="protein sequence ID" value="SOQ44287.1"/>
    <property type="molecule type" value="Genomic_DNA"/>
</dbReference>
<protein>
    <recommendedName>
        <fullName evidence="10">Deoxyhypusine hydroxylase</fullName>
        <shortName evidence="10">DOHH</shortName>
        <ecNumber evidence="10">1.14.99.29</ecNumber>
    </recommendedName>
    <alternativeName>
        <fullName evidence="10">Deoxyhypusine dioxygenase</fullName>
    </alternativeName>
    <alternativeName>
        <fullName evidence="10">Deoxyhypusine monooxygenase</fullName>
    </alternativeName>
</protein>
<comment type="pathway">
    <text evidence="2 10">Protein modification; eIF5A hypusination.</text>
</comment>
<dbReference type="InterPro" id="IPR011989">
    <property type="entry name" value="ARM-like"/>
</dbReference>
<evidence type="ECO:0000256" key="5">
    <source>
        <dbReference type="ARBA" id="ARBA00023002"/>
    </source>
</evidence>
<dbReference type="InterPro" id="IPR004155">
    <property type="entry name" value="PBS_lyase_HEAT"/>
</dbReference>
<feature type="binding site" evidence="10">
    <location>
        <position position="91"/>
    </location>
    <ligand>
        <name>Fe cation</name>
        <dbReference type="ChEBI" id="CHEBI:24875"/>
        <label>1</label>
    </ligand>
</feature>
<feature type="binding site" evidence="10">
    <location>
        <position position="58"/>
    </location>
    <ligand>
        <name>Fe cation</name>
        <dbReference type="ChEBI" id="CHEBI:24875"/>
        <label>1</label>
    </ligand>
</feature>
<evidence type="ECO:0000256" key="1">
    <source>
        <dbReference type="ARBA" id="ARBA00000068"/>
    </source>
</evidence>
<dbReference type="SMART" id="SM00567">
    <property type="entry name" value="EZ_HEAT"/>
    <property type="match status" value="6"/>
</dbReference>
<feature type="repeat" description="HEAT" evidence="11">
    <location>
        <begin position="72"/>
        <end position="112"/>
    </location>
</feature>
<comment type="function">
    <text evidence="10">Catalyzes the hydroxylation of the N(6)-(4-aminobutyl)-L-lysine intermediate to form hypusine, an essential post-translational modification only found in mature eIF-5A factor.</text>
</comment>
<gene>
    <name evidence="12" type="ORF">SFRICE_012299</name>
</gene>
<dbReference type="Pfam" id="PF13646">
    <property type="entry name" value="HEAT_2"/>
    <property type="match status" value="2"/>
</dbReference>
<dbReference type="SUPFAM" id="SSF48371">
    <property type="entry name" value="ARM repeat"/>
    <property type="match status" value="1"/>
</dbReference>
<sequence length="304" mass="34059">MAKASESAIKSIGKVLNDPSRPMKERFRALFTLRNLGGETAIECISQCFVDESVLLKHELAYCLGQMQDQRAIPVLRSVLEDKNQDPIVRHEAGEALGAIGDPNLRELLEKYQHDPAVEVAETCQIALQRLNWVANDSTKEVNLSKSLFTSIDPAPPSSESDVQSLKNTLMDESRPLFERYRAMFSLRNLGTTESINALGEGFKASSALFRHEVAFVFGQMQDERSVPFLKKTLEDTSEHEMVRHEAAEALGSIATEECTEVLQRYLNDPRPVVRESCEVALDMSEYENSPEFQYANTLLTVEG</sequence>
<keyword evidence="5 10" id="KW-0560">Oxidoreductase</keyword>
<dbReference type="HAMAP" id="MF_03101">
    <property type="entry name" value="Deoxyhypusine_hydroxylase"/>
    <property type="match status" value="1"/>
</dbReference>
<feature type="binding site" evidence="10">
    <location>
        <position position="92"/>
    </location>
    <ligand>
        <name>Fe cation</name>
        <dbReference type="ChEBI" id="CHEBI:24875"/>
        <label>1</label>
    </ligand>
</feature>
<keyword evidence="8 10" id="KW-0386">Hypusine biosynthesis</keyword>
<dbReference type="EC" id="1.14.99.29" evidence="10"/>
<evidence type="ECO:0000256" key="3">
    <source>
        <dbReference type="ARBA" id="ARBA00022723"/>
    </source>
</evidence>
<evidence type="ECO:0000256" key="6">
    <source>
        <dbReference type="ARBA" id="ARBA00023004"/>
    </source>
</evidence>
<keyword evidence="3 10" id="KW-0479">Metal-binding</keyword>
<dbReference type="AlphaFoldDB" id="A0A2H1VTY0"/>
<feature type="binding site" evidence="10">
    <location>
        <position position="212"/>
    </location>
    <ligand>
        <name>Fe cation</name>
        <dbReference type="ChEBI" id="CHEBI:24875"/>
        <label>2</label>
    </ligand>
</feature>
<reference evidence="12" key="1">
    <citation type="submission" date="2016-07" db="EMBL/GenBank/DDBJ databases">
        <authorList>
            <person name="Bretaudeau A."/>
        </authorList>
    </citation>
    <scope>NUCLEOTIDE SEQUENCE</scope>
    <source>
        <strain evidence="12">Rice</strain>
        <tissue evidence="12">Whole body</tissue>
    </source>
</reference>
<dbReference type="FunFam" id="1.25.10.10:FF:000099">
    <property type="entry name" value="Deoxyhypusine hydroxylase"/>
    <property type="match status" value="2"/>
</dbReference>
<keyword evidence="4" id="KW-0677">Repeat</keyword>
<feature type="binding site" evidence="10">
    <location>
        <position position="213"/>
    </location>
    <ligand>
        <name>Fe cation</name>
        <dbReference type="ChEBI" id="CHEBI:24875"/>
        <label>2</label>
    </ligand>
</feature>
<dbReference type="Gene3D" id="1.25.10.10">
    <property type="entry name" value="Leucine-rich Repeat Variant"/>
    <property type="match status" value="2"/>
</dbReference>
<comment type="catalytic activity">
    <reaction evidence="1 10">
        <text>[eIF5A protein]-deoxyhypusine + AH2 + O2 = [eIF5A protein]-hypusine + A + H2O</text>
        <dbReference type="Rhea" id="RHEA:14101"/>
        <dbReference type="Rhea" id="RHEA-COMP:10144"/>
        <dbReference type="Rhea" id="RHEA-COMP:12592"/>
        <dbReference type="ChEBI" id="CHEBI:13193"/>
        <dbReference type="ChEBI" id="CHEBI:15377"/>
        <dbReference type="ChEBI" id="CHEBI:15379"/>
        <dbReference type="ChEBI" id="CHEBI:17499"/>
        <dbReference type="ChEBI" id="CHEBI:82657"/>
        <dbReference type="ChEBI" id="CHEBI:91175"/>
        <dbReference type="EC" id="1.14.99.29"/>
    </reaction>
</comment>